<keyword evidence="5" id="KW-0274">FAD</keyword>
<feature type="domain" description="Prenylcysteine lyase" evidence="9">
    <location>
        <begin position="87"/>
        <end position="188"/>
    </location>
</feature>
<dbReference type="Pfam" id="PF07156">
    <property type="entry name" value="Prenylcys_lyase"/>
    <property type="match status" value="1"/>
</dbReference>
<sequence>MRSKSVNEQKQIDRIGGRVRAIKYKERGELYESGGAIFTSNNKYMHMLANEFRLELRQHPPPHGALCLYNGFLAPPSFSTKDGPLRLNRISFAWKYGIDFLRFKIAVSRHVNKFSRIYEKQKNREAFQCPFKMLSSISEKFVMMVESSFEKWLDKHLKLSKQFCNEVAYGFVAQCYCSDLKVHAFAGKFLTSTKFTKCNTGSMQGIEEGTYGTQVVQSMTASSGLCAALYSIVGGNEQIAQNLAAKALCSNPQGFPRPIAMVNLGGRIQVPHKSSSKAASPPFKSGAQNDRNK</sequence>
<dbReference type="STRING" id="6216.A0A0R3SPC0"/>
<evidence type="ECO:0000313" key="10">
    <source>
        <dbReference type="EMBL" id="VDL59108.1"/>
    </source>
</evidence>
<evidence type="ECO:0000256" key="2">
    <source>
        <dbReference type="ARBA" id="ARBA00009967"/>
    </source>
</evidence>
<dbReference type="GO" id="GO:0030328">
    <property type="term" value="P:prenylcysteine catabolic process"/>
    <property type="evidence" value="ECO:0007669"/>
    <property type="project" value="InterPro"/>
</dbReference>
<evidence type="ECO:0000256" key="5">
    <source>
        <dbReference type="ARBA" id="ARBA00022827"/>
    </source>
</evidence>
<reference evidence="12" key="1">
    <citation type="submission" date="2017-02" db="UniProtKB">
        <authorList>
            <consortium name="WormBaseParasite"/>
        </authorList>
    </citation>
    <scope>IDENTIFICATION</scope>
</reference>
<dbReference type="InterPro" id="IPR036188">
    <property type="entry name" value="FAD/NAD-bd_sf"/>
</dbReference>
<feature type="compositionally biased region" description="Low complexity" evidence="8">
    <location>
        <begin position="271"/>
        <end position="287"/>
    </location>
</feature>
<dbReference type="SUPFAM" id="SSF51905">
    <property type="entry name" value="FAD/NAD(P)-binding domain"/>
    <property type="match status" value="1"/>
</dbReference>
<keyword evidence="4" id="KW-0732">Signal</keyword>
<dbReference type="InterPro" id="IPR017046">
    <property type="entry name" value="Prenylcysteine_Oxase1"/>
</dbReference>
<dbReference type="Proteomes" id="UP000274504">
    <property type="component" value="Unassembled WGS sequence"/>
</dbReference>
<gene>
    <name evidence="10" type="ORF">HDID_LOCUS6790</name>
</gene>
<comment type="similarity">
    <text evidence="2">Belongs to the prenylcysteine oxidase family.</text>
</comment>
<evidence type="ECO:0000256" key="4">
    <source>
        <dbReference type="ARBA" id="ARBA00022729"/>
    </source>
</evidence>
<evidence type="ECO:0000256" key="6">
    <source>
        <dbReference type="ARBA" id="ARBA00023002"/>
    </source>
</evidence>
<keyword evidence="6" id="KW-0560">Oxidoreductase</keyword>
<dbReference type="GO" id="GO:0030327">
    <property type="term" value="P:prenylated protein catabolic process"/>
    <property type="evidence" value="ECO:0007669"/>
    <property type="project" value="TreeGrafter"/>
</dbReference>
<keyword evidence="7" id="KW-0325">Glycoprotein</keyword>
<dbReference type="InterPro" id="IPR010795">
    <property type="entry name" value="Prenylcys_lyase"/>
</dbReference>
<proteinExistence type="inferred from homology"/>
<comment type="cofactor">
    <cofactor evidence="1">
        <name>FAD</name>
        <dbReference type="ChEBI" id="CHEBI:57692"/>
    </cofactor>
</comment>
<dbReference type="Gene3D" id="3.90.660.10">
    <property type="match status" value="1"/>
</dbReference>
<keyword evidence="3" id="KW-0285">Flavoprotein</keyword>
<evidence type="ECO:0000256" key="7">
    <source>
        <dbReference type="ARBA" id="ARBA00023180"/>
    </source>
</evidence>
<dbReference type="GO" id="GO:0001735">
    <property type="term" value="F:prenylcysteine oxidase activity"/>
    <property type="evidence" value="ECO:0007669"/>
    <property type="project" value="InterPro"/>
</dbReference>
<dbReference type="WBParaSite" id="HDID_0000679201-mRNA-1">
    <property type="protein sequence ID" value="HDID_0000679201-mRNA-1"/>
    <property type="gene ID" value="HDID_0000679201"/>
</dbReference>
<evidence type="ECO:0000256" key="8">
    <source>
        <dbReference type="SAM" id="MobiDB-lite"/>
    </source>
</evidence>
<protein>
    <submittedName>
        <fullName evidence="12">Pentatricopeptide repeat-containing protein</fullName>
    </submittedName>
</protein>
<dbReference type="EMBL" id="UYSG01010879">
    <property type="protein sequence ID" value="VDL59108.1"/>
    <property type="molecule type" value="Genomic_DNA"/>
</dbReference>
<evidence type="ECO:0000256" key="3">
    <source>
        <dbReference type="ARBA" id="ARBA00022630"/>
    </source>
</evidence>
<organism evidence="12">
    <name type="scientific">Hymenolepis diminuta</name>
    <name type="common">Rat tapeworm</name>
    <dbReference type="NCBI Taxonomy" id="6216"/>
    <lineage>
        <taxon>Eukaryota</taxon>
        <taxon>Metazoa</taxon>
        <taxon>Spiralia</taxon>
        <taxon>Lophotrochozoa</taxon>
        <taxon>Platyhelminthes</taxon>
        <taxon>Cestoda</taxon>
        <taxon>Eucestoda</taxon>
        <taxon>Cyclophyllidea</taxon>
        <taxon>Hymenolepididae</taxon>
        <taxon>Hymenolepis</taxon>
    </lineage>
</organism>
<evidence type="ECO:0000259" key="9">
    <source>
        <dbReference type="Pfam" id="PF07156"/>
    </source>
</evidence>
<dbReference type="AlphaFoldDB" id="A0A0R3SPC0"/>
<feature type="region of interest" description="Disordered" evidence="8">
    <location>
        <begin position="271"/>
        <end position="293"/>
    </location>
</feature>
<name>A0A0R3SPC0_HYMDI</name>
<dbReference type="PANTHER" id="PTHR15944">
    <property type="entry name" value="FARNESYLCYSTEINE LYASE"/>
    <property type="match status" value="1"/>
</dbReference>
<dbReference type="OrthoDB" id="437369at2759"/>
<evidence type="ECO:0000313" key="11">
    <source>
        <dbReference type="Proteomes" id="UP000274504"/>
    </source>
</evidence>
<evidence type="ECO:0000256" key="1">
    <source>
        <dbReference type="ARBA" id="ARBA00001974"/>
    </source>
</evidence>
<accession>A0A0R3SPC0</accession>
<dbReference type="PANTHER" id="PTHR15944:SF0">
    <property type="entry name" value="PRENYLCYSTEINE LYASE DOMAIN-CONTAINING PROTEIN"/>
    <property type="match status" value="1"/>
</dbReference>
<dbReference type="Gene3D" id="3.50.50.60">
    <property type="entry name" value="FAD/NAD(P)-binding domain"/>
    <property type="match status" value="1"/>
</dbReference>
<reference evidence="10 11" key="2">
    <citation type="submission" date="2018-11" db="EMBL/GenBank/DDBJ databases">
        <authorList>
            <consortium name="Pathogen Informatics"/>
        </authorList>
    </citation>
    <scope>NUCLEOTIDE SEQUENCE [LARGE SCALE GENOMIC DNA]</scope>
</reference>
<evidence type="ECO:0000313" key="12">
    <source>
        <dbReference type="WBParaSite" id="HDID_0000679201-mRNA-1"/>
    </source>
</evidence>